<reference evidence="3 4" key="1">
    <citation type="submission" date="2016-10" db="EMBL/GenBank/DDBJ databases">
        <title>Genome sequence of Rothia aeria strain JCM11412.</title>
        <authorList>
            <person name="Nambu T."/>
        </authorList>
    </citation>
    <scope>NUCLEOTIDE SEQUENCE [LARGE SCALE GENOMIC DNA]</scope>
    <source>
        <strain evidence="3 4">JCM 11412</strain>
    </source>
</reference>
<gene>
    <name evidence="3" type="ORF">RA11412_2507</name>
</gene>
<dbReference type="InterPro" id="IPR041497">
    <property type="entry name" value="Thump-like"/>
</dbReference>
<dbReference type="Gene3D" id="3.40.50.150">
    <property type="entry name" value="Vaccinia Virus protein VP39"/>
    <property type="match status" value="1"/>
</dbReference>
<dbReference type="CDD" id="cd02440">
    <property type="entry name" value="AdoMet_MTases"/>
    <property type="match status" value="1"/>
</dbReference>
<dbReference type="EMBL" id="AP017895">
    <property type="protein sequence ID" value="BAV88806.1"/>
    <property type="molecule type" value="Genomic_DNA"/>
</dbReference>
<feature type="domain" description="THUMP-like" evidence="2">
    <location>
        <begin position="439"/>
        <end position="511"/>
    </location>
</feature>
<dbReference type="PANTHER" id="PTHR14741:SF32">
    <property type="entry name" value="TRIMETHYLGUANOSINE SYNTHASE"/>
    <property type="match status" value="1"/>
</dbReference>
<keyword evidence="4" id="KW-1185">Reference proteome</keyword>
<sequence>MIARFFCARQSTSSTLESRRAPVKKDPPRSAAFRARGNAHRPIRPPPHVLHHTGYAPAAYRHTTLEDMANFTASGAPLGFTNPPAPPFTPQSLQAADELYPYDPSRSLTDAAALRAQGFTPEESAAILTLVKTRTRAEAKFGERARRLLLTEEGFEQSTRSPVARYHAQRFLKAQVGSVADLGCGIGADSVAFASAGLATVSVERDPVTASFAAHNLASYGQSRVLVGDVTDYEHGALCTAAGEPVQGIWCDPARRELEGAKKTRTERIFDPEAFSPPFSFVLSLARLGVPMGVKLGPGTAHEAIPSLEDIAGAANPQPRVEAQWVQHAGSVVELVLWFNAAARESVARAATIVGDAGEVLGEMTSAEPLGAAAPLAAPDDGAGLPVAGGYLYEPSGAVIRAQLVHDLACAVGAHRIDPRIAYLSAEHPLPASYAEFAACYEVLERVPVGQKQLKRWVREHGINAVTIKKRGVDIVPEKLRAALLAGVKKKKGEYKPATLVFTRVGGSGEDAARTEHVGWWVRPQGAAE</sequence>
<evidence type="ECO:0000313" key="3">
    <source>
        <dbReference type="EMBL" id="BAV88806.1"/>
    </source>
</evidence>
<organism evidence="3 4">
    <name type="scientific">Rothia aeria</name>
    <dbReference type="NCBI Taxonomy" id="172042"/>
    <lineage>
        <taxon>Bacteria</taxon>
        <taxon>Bacillati</taxon>
        <taxon>Actinomycetota</taxon>
        <taxon>Actinomycetes</taxon>
        <taxon>Micrococcales</taxon>
        <taxon>Micrococcaceae</taxon>
        <taxon>Rothia</taxon>
    </lineage>
</organism>
<dbReference type="InterPro" id="IPR029063">
    <property type="entry name" value="SAM-dependent_MTases_sf"/>
</dbReference>
<evidence type="ECO:0000259" key="2">
    <source>
        <dbReference type="Pfam" id="PF18096"/>
    </source>
</evidence>
<dbReference type="PANTHER" id="PTHR14741">
    <property type="entry name" value="S-ADENOSYLMETHIONINE-DEPENDENT METHYLTRANSFERASE RELATED"/>
    <property type="match status" value="1"/>
</dbReference>
<dbReference type="Pfam" id="PF18096">
    <property type="entry name" value="Thump_like"/>
    <property type="match status" value="1"/>
</dbReference>
<dbReference type="Proteomes" id="UP000250241">
    <property type="component" value="Chromosome"/>
</dbReference>
<accession>A0A2Z5R2W5</accession>
<evidence type="ECO:0000256" key="1">
    <source>
        <dbReference type="SAM" id="MobiDB-lite"/>
    </source>
</evidence>
<feature type="region of interest" description="Disordered" evidence="1">
    <location>
        <begin position="14"/>
        <end position="50"/>
    </location>
</feature>
<proteinExistence type="predicted"/>
<evidence type="ECO:0000313" key="4">
    <source>
        <dbReference type="Proteomes" id="UP000250241"/>
    </source>
</evidence>
<name>A0A2Z5R2W5_9MICC</name>
<dbReference type="KEGG" id="raj:RA11412_2507"/>
<protein>
    <recommendedName>
        <fullName evidence="2">THUMP-like domain-containing protein</fullName>
    </recommendedName>
</protein>
<dbReference type="SUPFAM" id="SSF53335">
    <property type="entry name" value="S-adenosyl-L-methionine-dependent methyltransferases"/>
    <property type="match status" value="1"/>
</dbReference>
<dbReference type="AlphaFoldDB" id="A0A2Z5R2W5"/>
<feature type="compositionally biased region" description="Basic and acidic residues" evidence="1">
    <location>
        <begin position="17"/>
        <end position="28"/>
    </location>
</feature>